<dbReference type="RefSeq" id="WP_039411143.1">
    <property type="nucleotide sequence ID" value="NZ_CP010310.2"/>
</dbReference>
<reference evidence="2 3" key="1">
    <citation type="submission" date="2018-06" db="EMBL/GenBank/DDBJ databases">
        <authorList>
            <consortium name="Pathogen Informatics"/>
            <person name="Doyle S."/>
        </authorList>
    </citation>
    <scope>NUCLEOTIDE SEQUENCE [LARGE SCALE GENOMIC DNA]</scope>
    <source>
        <strain evidence="2 3">NCTC13159</strain>
    </source>
</reference>
<feature type="compositionally biased region" description="Polar residues" evidence="1">
    <location>
        <begin position="503"/>
        <end position="514"/>
    </location>
</feature>
<protein>
    <submittedName>
        <fullName evidence="2">Uncharacterized protein</fullName>
    </submittedName>
</protein>
<evidence type="ECO:0000256" key="1">
    <source>
        <dbReference type="SAM" id="MobiDB-lite"/>
    </source>
</evidence>
<evidence type="ECO:0000313" key="3">
    <source>
        <dbReference type="Proteomes" id="UP000254589"/>
    </source>
</evidence>
<organism evidence="2 3">
    <name type="scientific">Pandoraea pulmonicola</name>
    <dbReference type="NCBI Taxonomy" id="93221"/>
    <lineage>
        <taxon>Bacteria</taxon>
        <taxon>Pseudomonadati</taxon>
        <taxon>Pseudomonadota</taxon>
        <taxon>Betaproteobacteria</taxon>
        <taxon>Burkholderiales</taxon>
        <taxon>Burkholderiaceae</taxon>
        <taxon>Pandoraea</taxon>
    </lineage>
</organism>
<proteinExistence type="predicted"/>
<name>A0AAJ4ZHG1_PANPU</name>
<dbReference type="EMBL" id="UGSJ01000002">
    <property type="protein sequence ID" value="SUD95580.1"/>
    <property type="molecule type" value="Genomic_DNA"/>
</dbReference>
<feature type="region of interest" description="Disordered" evidence="1">
    <location>
        <begin position="638"/>
        <end position="668"/>
    </location>
</feature>
<accession>A0AAJ4ZHG1</accession>
<feature type="compositionally biased region" description="Pro residues" evidence="1">
    <location>
        <begin position="654"/>
        <end position="668"/>
    </location>
</feature>
<dbReference type="Proteomes" id="UP000254589">
    <property type="component" value="Unassembled WGS sequence"/>
</dbReference>
<sequence length="668" mass="70189">MKPGLYHRYKVRSPSAAAADAIPVAPTLNQADYAPGTAGFDTMKGLINGNLKGQDLILNIGLDNSWFPGDQVIVTVNNQALPTHTITDAEFDADLINVPIPSAMLVDGQYNVTYHYYSPFSLTPSPESNPPLVFQVKFTPPGDPPDGENLGAPVFAEAIQASGLTSPQLTQMGDKLTANVPSYNNSREGDTIQAQVTLQSGGAAVLAQSVQVPPGGEGTAIVVTFTRAELTQVGDGLAEFAYTITDLAGNVSKLSHVAVIDLFITSFIDDLQPPEVPAFTAHKVIDEDDARKPVLVSIPPNAKLLAGDKIVLTWGTATLPEVVIQAGDLGQTPMLQIAVPYLDIAGEGNGTIPVNYEARRASGSLGSPANPLQVLVNLDQPGGPDPDPTKPYNTNLGAPTVRPSGWQPGDAENVIPLAASNADATFIVPWLTATSNTDAFQANDSVDLYYGTDKFDSFTITAQDVTAKQDIVRPLPAQVIQKYGSGAFVAQYVGSRNIPNITPQLQNSATSPPQDVTVASGASLPGGGQPLPPASFDVPADNPYITYDRAKAGVKIIVPTYVNIAVGDTVIIEFTAKWGAKGTGPDIDLAKYTSPASTVGPDNVTNGLSFTLPPDNALYLYPFCVAYVTYTATNKTGSVTSPSTSVSCDERANPSPPADPKRPNPPIR</sequence>
<comment type="caution">
    <text evidence="2">The sequence shown here is derived from an EMBL/GenBank/DDBJ whole genome shotgun (WGS) entry which is preliminary data.</text>
</comment>
<evidence type="ECO:0000313" key="2">
    <source>
        <dbReference type="EMBL" id="SUD95580.1"/>
    </source>
</evidence>
<feature type="region of interest" description="Disordered" evidence="1">
    <location>
        <begin position="503"/>
        <end position="524"/>
    </location>
</feature>
<dbReference type="AlphaFoldDB" id="A0AAJ4ZHG1"/>
<gene>
    <name evidence="2" type="ORF">NCTC13159_05052</name>
</gene>
<feature type="compositionally biased region" description="Low complexity" evidence="1">
    <location>
        <begin position="638"/>
        <end position="647"/>
    </location>
</feature>